<gene>
    <name evidence="1" type="ORF">NM125_03100</name>
</gene>
<reference evidence="1" key="1">
    <citation type="submission" date="2022-06" db="EMBL/GenBank/DDBJ databases">
        <title>Gracilimonas sp. CAU 1638 isolated from sea sediment.</title>
        <authorList>
            <person name="Kim W."/>
        </authorList>
    </citation>
    <scope>NUCLEOTIDE SEQUENCE</scope>
    <source>
        <strain evidence="1">CAU 1638</strain>
    </source>
</reference>
<dbReference type="AlphaFoldDB" id="A0A9X2L1X6"/>
<evidence type="ECO:0000313" key="2">
    <source>
        <dbReference type="Proteomes" id="UP001139125"/>
    </source>
</evidence>
<accession>A0A9X2L1X6</accession>
<organism evidence="1 2">
    <name type="scientific">Gracilimonas sediminicola</name>
    <dbReference type="NCBI Taxonomy" id="2952158"/>
    <lineage>
        <taxon>Bacteria</taxon>
        <taxon>Pseudomonadati</taxon>
        <taxon>Balneolota</taxon>
        <taxon>Balneolia</taxon>
        <taxon>Balneolales</taxon>
        <taxon>Balneolaceae</taxon>
        <taxon>Gracilimonas</taxon>
    </lineage>
</organism>
<name>A0A9X2L1X6_9BACT</name>
<protein>
    <submittedName>
        <fullName evidence="1">Uncharacterized protein</fullName>
    </submittedName>
</protein>
<dbReference type="EMBL" id="JANDBC010000001">
    <property type="protein sequence ID" value="MCP9290568.1"/>
    <property type="molecule type" value="Genomic_DNA"/>
</dbReference>
<keyword evidence="2" id="KW-1185">Reference proteome</keyword>
<proteinExistence type="predicted"/>
<sequence length="192" mass="22114">MNDRIVILGWGSLIYEPRELSEQIIGTWIEDGPKLPIEFSRVSSSRKKALTLVIDPDNGSKIKTSYIISKREKIKDCVEDLRKREGTSINRIGVIDLKDRYEKRFKYPKVAEKIQDWAEHKNIATVVWTDLPSNFAEESNNEETFSVENAIKHLNSLKPDGLLEAKKYIKKAPRFVATPLRAKLNSTNWVDQ</sequence>
<dbReference type="RefSeq" id="WP_255132760.1">
    <property type="nucleotide sequence ID" value="NZ_JANDBC010000001.1"/>
</dbReference>
<dbReference type="Proteomes" id="UP001139125">
    <property type="component" value="Unassembled WGS sequence"/>
</dbReference>
<evidence type="ECO:0000313" key="1">
    <source>
        <dbReference type="EMBL" id="MCP9290568.1"/>
    </source>
</evidence>
<comment type="caution">
    <text evidence="1">The sequence shown here is derived from an EMBL/GenBank/DDBJ whole genome shotgun (WGS) entry which is preliminary data.</text>
</comment>